<comment type="caution">
    <text evidence="2">The sequence shown here is derived from an EMBL/GenBank/DDBJ whole genome shotgun (WGS) entry which is preliminary data.</text>
</comment>
<dbReference type="OrthoDB" id="3235114at2759"/>
<gene>
    <name evidence="2" type="ORF">BDN71DRAFT_1398401</name>
</gene>
<evidence type="ECO:0000259" key="1">
    <source>
        <dbReference type="Pfam" id="PF18803"/>
    </source>
</evidence>
<proteinExistence type="predicted"/>
<dbReference type="Pfam" id="PF18803">
    <property type="entry name" value="CxC2"/>
    <property type="match status" value="1"/>
</dbReference>
<dbReference type="AlphaFoldDB" id="A0A9P6D526"/>
<organism evidence="2 3">
    <name type="scientific">Pleurotus eryngii</name>
    <name type="common">Boletus of the steppes</name>
    <dbReference type="NCBI Taxonomy" id="5323"/>
    <lineage>
        <taxon>Eukaryota</taxon>
        <taxon>Fungi</taxon>
        <taxon>Dikarya</taxon>
        <taxon>Basidiomycota</taxon>
        <taxon>Agaricomycotina</taxon>
        <taxon>Agaricomycetes</taxon>
        <taxon>Agaricomycetidae</taxon>
        <taxon>Agaricales</taxon>
        <taxon>Pleurotineae</taxon>
        <taxon>Pleurotaceae</taxon>
        <taxon>Pleurotus</taxon>
    </lineage>
</organism>
<protein>
    <recommendedName>
        <fullName evidence="1">CxC2-like cysteine cluster KDZ transposase-associated domain-containing protein</fullName>
    </recommendedName>
</protein>
<dbReference type="InterPro" id="IPR041457">
    <property type="entry name" value="CxC2_KDZ-assoc"/>
</dbReference>
<sequence length="162" mass="18035">MGVYRCPQCLNECLFCQGCTVEHHEASPFHVVKKWNFQFFNQCSLQSLGLSIQLGHPLGVPCPNPTWAYEKGFTIITSHGIILTILHFCDCGLATLCPAQLLQGHLFPATTIDPHTAATFKVLWLFQLLTFGSKVSGFEFYTTLVCLTDNLGEPTPVSLYHN</sequence>
<accession>A0A9P6D526</accession>
<dbReference type="EMBL" id="MU154620">
    <property type="protein sequence ID" value="KAF9491422.1"/>
    <property type="molecule type" value="Genomic_DNA"/>
</dbReference>
<feature type="domain" description="CxC2-like cysteine cluster KDZ transposase-associated" evidence="1">
    <location>
        <begin position="45"/>
        <end position="152"/>
    </location>
</feature>
<reference evidence="2" key="1">
    <citation type="submission" date="2020-11" db="EMBL/GenBank/DDBJ databases">
        <authorList>
            <consortium name="DOE Joint Genome Institute"/>
            <person name="Ahrendt S."/>
            <person name="Riley R."/>
            <person name="Andreopoulos W."/>
            <person name="Labutti K."/>
            <person name="Pangilinan J."/>
            <person name="Ruiz-Duenas F.J."/>
            <person name="Barrasa J.M."/>
            <person name="Sanchez-Garcia M."/>
            <person name="Camarero S."/>
            <person name="Miyauchi S."/>
            <person name="Serrano A."/>
            <person name="Linde D."/>
            <person name="Babiker R."/>
            <person name="Drula E."/>
            <person name="Ayuso-Fernandez I."/>
            <person name="Pacheco R."/>
            <person name="Padilla G."/>
            <person name="Ferreira P."/>
            <person name="Barriuso J."/>
            <person name="Kellner H."/>
            <person name="Castanera R."/>
            <person name="Alfaro M."/>
            <person name="Ramirez L."/>
            <person name="Pisabarro A.G."/>
            <person name="Kuo A."/>
            <person name="Tritt A."/>
            <person name="Lipzen A."/>
            <person name="He G."/>
            <person name="Yan M."/>
            <person name="Ng V."/>
            <person name="Cullen D."/>
            <person name="Martin F."/>
            <person name="Rosso M.-N."/>
            <person name="Henrissat B."/>
            <person name="Hibbett D."/>
            <person name="Martinez A.T."/>
            <person name="Grigoriev I.V."/>
        </authorList>
    </citation>
    <scope>NUCLEOTIDE SEQUENCE</scope>
    <source>
        <strain evidence="2">ATCC 90797</strain>
    </source>
</reference>
<dbReference type="Proteomes" id="UP000807025">
    <property type="component" value="Unassembled WGS sequence"/>
</dbReference>
<keyword evidence="3" id="KW-1185">Reference proteome</keyword>
<name>A0A9P6D526_PLEER</name>
<evidence type="ECO:0000313" key="2">
    <source>
        <dbReference type="EMBL" id="KAF9491422.1"/>
    </source>
</evidence>
<evidence type="ECO:0000313" key="3">
    <source>
        <dbReference type="Proteomes" id="UP000807025"/>
    </source>
</evidence>